<feature type="region of interest" description="Disordered" evidence="2">
    <location>
        <begin position="140"/>
        <end position="164"/>
    </location>
</feature>
<dbReference type="GO" id="GO:0062129">
    <property type="term" value="C:chitin-based extracellular matrix"/>
    <property type="evidence" value="ECO:0007669"/>
    <property type="project" value="TreeGrafter"/>
</dbReference>
<dbReference type="InterPro" id="IPR050468">
    <property type="entry name" value="Cuticle_Struct_Prot"/>
</dbReference>
<dbReference type="PROSITE" id="PS51155">
    <property type="entry name" value="CHIT_BIND_RR_2"/>
    <property type="match status" value="1"/>
</dbReference>
<proteinExistence type="predicted"/>
<feature type="compositionally biased region" description="Low complexity" evidence="2">
    <location>
        <begin position="334"/>
        <end position="374"/>
    </location>
</feature>
<evidence type="ECO:0000313" key="4">
    <source>
        <dbReference type="Proteomes" id="UP000075886"/>
    </source>
</evidence>
<feature type="compositionally biased region" description="Low complexity" evidence="2">
    <location>
        <begin position="281"/>
        <end position="296"/>
    </location>
</feature>
<keyword evidence="1" id="KW-0193">Cuticle</keyword>
<feature type="compositionally biased region" description="Basic and acidic residues" evidence="2">
    <location>
        <begin position="221"/>
        <end position="233"/>
    </location>
</feature>
<dbReference type="EnsemblMetazoa" id="AFAF014402-RA">
    <property type="protein sequence ID" value="AFAF014402-PA"/>
    <property type="gene ID" value="AFAF014402"/>
</dbReference>
<dbReference type="PANTHER" id="PTHR10380">
    <property type="entry name" value="CUTICLE PROTEIN"/>
    <property type="match status" value="1"/>
</dbReference>
<keyword evidence="4" id="KW-1185">Reference proteome</keyword>
<dbReference type="EMBL" id="AXCN02002450">
    <property type="status" value="NOT_ANNOTATED_CDS"/>
    <property type="molecule type" value="Genomic_DNA"/>
</dbReference>
<dbReference type="Pfam" id="PF00379">
    <property type="entry name" value="Chitin_bind_4"/>
    <property type="match status" value="1"/>
</dbReference>
<dbReference type="Proteomes" id="UP000075886">
    <property type="component" value="Unassembled WGS sequence"/>
</dbReference>
<name>A0A182QPQ6_9DIPT</name>
<evidence type="ECO:0000313" key="3">
    <source>
        <dbReference type="EnsemblMetazoa" id="AFAF014402-PA"/>
    </source>
</evidence>
<feature type="compositionally biased region" description="Pro residues" evidence="2">
    <location>
        <begin position="267"/>
        <end position="280"/>
    </location>
</feature>
<reference evidence="3" key="2">
    <citation type="submission" date="2020-05" db="UniProtKB">
        <authorList>
            <consortium name="EnsemblMetazoa"/>
        </authorList>
    </citation>
    <scope>IDENTIFICATION</scope>
    <source>
        <strain evidence="3">FAR1</strain>
    </source>
</reference>
<dbReference type="AlphaFoldDB" id="A0A182QPQ6"/>
<reference evidence="4" key="1">
    <citation type="submission" date="2014-01" db="EMBL/GenBank/DDBJ databases">
        <title>The Genome Sequence of Anopheles farauti FAR1 (V2).</title>
        <authorList>
            <consortium name="The Broad Institute Genomics Platform"/>
            <person name="Neafsey D.E."/>
            <person name="Besansky N."/>
            <person name="Howell P."/>
            <person name="Walton C."/>
            <person name="Young S.K."/>
            <person name="Zeng Q."/>
            <person name="Gargeya S."/>
            <person name="Fitzgerald M."/>
            <person name="Haas B."/>
            <person name="Abouelleil A."/>
            <person name="Allen A.W."/>
            <person name="Alvarado L."/>
            <person name="Arachchi H.M."/>
            <person name="Berlin A.M."/>
            <person name="Chapman S.B."/>
            <person name="Gainer-Dewar J."/>
            <person name="Goldberg J."/>
            <person name="Griggs A."/>
            <person name="Gujja S."/>
            <person name="Hansen M."/>
            <person name="Howarth C."/>
            <person name="Imamovic A."/>
            <person name="Ireland A."/>
            <person name="Larimer J."/>
            <person name="McCowan C."/>
            <person name="Murphy C."/>
            <person name="Pearson M."/>
            <person name="Poon T.W."/>
            <person name="Priest M."/>
            <person name="Roberts A."/>
            <person name="Saif S."/>
            <person name="Shea T."/>
            <person name="Sisk P."/>
            <person name="Sykes S."/>
            <person name="Wortman J."/>
            <person name="Nusbaum C."/>
            <person name="Birren B."/>
        </authorList>
    </citation>
    <scope>NUCLEOTIDE SEQUENCE [LARGE SCALE GENOMIC DNA]</scope>
    <source>
        <strain evidence="4">FAR1</strain>
    </source>
</reference>
<feature type="region of interest" description="Disordered" evidence="2">
    <location>
        <begin position="216"/>
        <end position="242"/>
    </location>
</feature>
<sequence length="398" mass="43937">MVRDFQACCGLRKSSHRSRTSDRLLVLAAFALVLGERCPRAYSRPRSQRVYVQELKVGFAWIGGRTRGRAEGDASAIYRRHGCCWTLMIASSNKRHLHSPLAARKLDGTSARLSTPSFGHFGDRTSREACNFRVLDQSHGAMVPRRPTADDTPKPDPDQPFRSSSQCHPILLSTLLVAGATAQYNNGGYHRDPKTAAILSEQRYLSGDGKFGAAYTQEDGTDFKEETDADGNRRGSYSYVDPTGQRRTISYVAGKNGFQASGDHLPVAPPAPPQPAPQPQYQPQQPQPQYQAQPQYTGGSRSYDDDGQYDPRWNDPNFGQNHYSAPAPAPAPAPVHNYHAAPAPVAPVPQYQQHNYAPQPQQPAPAWTTTPAPHRFQPPGKLQLNRTPDGYSYTFNKV</sequence>
<accession>A0A182QPQ6</accession>
<evidence type="ECO:0000256" key="1">
    <source>
        <dbReference type="PROSITE-ProRule" id="PRU00497"/>
    </source>
</evidence>
<dbReference type="PANTHER" id="PTHR10380:SF160">
    <property type="entry name" value="CUTICULAR PROTEIN 100A"/>
    <property type="match status" value="1"/>
</dbReference>
<protein>
    <submittedName>
        <fullName evidence="3">Uncharacterized protein</fullName>
    </submittedName>
</protein>
<feature type="region of interest" description="Disordered" evidence="2">
    <location>
        <begin position="256"/>
        <end position="398"/>
    </location>
</feature>
<evidence type="ECO:0000256" key="2">
    <source>
        <dbReference type="SAM" id="MobiDB-lite"/>
    </source>
</evidence>
<dbReference type="VEuPathDB" id="VectorBase:AFAF014402"/>
<dbReference type="GO" id="GO:0008010">
    <property type="term" value="F:structural constituent of chitin-based larval cuticle"/>
    <property type="evidence" value="ECO:0007669"/>
    <property type="project" value="TreeGrafter"/>
</dbReference>
<dbReference type="STRING" id="69004.A0A182QPQ6"/>
<feature type="compositionally biased region" description="Basic and acidic residues" evidence="2">
    <location>
        <begin position="147"/>
        <end position="159"/>
    </location>
</feature>
<dbReference type="InterPro" id="IPR000618">
    <property type="entry name" value="Insect_cuticle"/>
</dbReference>
<organism evidence="3 4">
    <name type="scientific">Anopheles farauti</name>
    <dbReference type="NCBI Taxonomy" id="69004"/>
    <lineage>
        <taxon>Eukaryota</taxon>
        <taxon>Metazoa</taxon>
        <taxon>Ecdysozoa</taxon>
        <taxon>Arthropoda</taxon>
        <taxon>Hexapoda</taxon>
        <taxon>Insecta</taxon>
        <taxon>Pterygota</taxon>
        <taxon>Neoptera</taxon>
        <taxon>Endopterygota</taxon>
        <taxon>Diptera</taxon>
        <taxon>Nematocera</taxon>
        <taxon>Culicoidea</taxon>
        <taxon>Culicidae</taxon>
        <taxon>Anophelinae</taxon>
        <taxon>Anopheles</taxon>
    </lineage>
</organism>